<proteinExistence type="predicted"/>
<evidence type="ECO:0000313" key="4">
    <source>
        <dbReference type="EMBL" id="OGY18641.1"/>
    </source>
</evidence>
<accession>A0A1G1VTA1</accession>
<keyword evidence="2" id="KW-0472">Membrane</keyword>
<sequence>MWIIFKRNNVRHEVLTLGFFATVVLLALPSRVFAQIVINEVLPNPEGEDKIGEWLELYNPTGQDLDVNGYVLKDAAGNELTIDAIHTDGETILSDGGWLVIHRSGHTTFSLNNDGDEAIQLLSQETVVDTFSYSSSSEGKTWGRIPDGGDISAQELSPTEGSANVLPTPTPEPTDVPEPTQEPTPTKTPTQAPSPTPKPTAKPTTKPAPSPTPKPEVLGESEDEDSSVAATEISLSTQPEAEDKKESQEKTEQEKKVASQYTAPIVISLAGLLLLAGAALPFLRERFRGLRRKNKRNETSEEEI</sequence>
<reference evidence="4 5" key="1">
    <citation type="journal article" date="2016" name="Nat. Commun.">
        <title>Thousands of microbial genomes shed light on interconnected biogeochemical processes in an aquifer system.</title>
        <authorList>
            <person name="Anantharaman K."/>
            <person name="Brown C.T."/>
            <person name="Hug L.A."/>
            <person name="Sharon I."/>
            <person name="Castelle C.J."/>
            <person name="Probst A.J."/>
            <person name="Thomas B.C."/>
            <person name="Singh A."/>
            <person name="Wilkins M.J."/>
            <person name="Karaoz U."/>
            <person name="Brodie E.L."/>
            <person name="Williams K.H."/>
            <person name="Hubbard S.S."/>
            <person name="Banfield J.F."/>
        </authorList>
    </citation>
    <scope>NUCLEOTIDE SEQUENCE [LARGE SCALE GENOMIC DNA]</scope>
</reference>
<evidence type="ECO:0000259" key="3">
    <source>
        <dbReference type="PROSITE" id="PS51841"/>
    </source>
</evidence>
<protein>
    <recommendedName>
        <fullName evidence="3">LTD domain-containing protein</fullName>
    </recommendedName>
</protein>
<dbReference type="SUPFAM" id="SSF74853">
    <property type="entry name" value="Lamin A/C globular tail domain"/>
    <property type="match status" value="1"/>
</dbReference>
<gene>
    <name evidence="4" type="ORF">A2786_04035</name>
</gene>
<evidence type="ECO:0000256" key="1">
    <source>
        <dbReference type="SAM" id="MobiDB-lite"/>
    </source>
</evidence>
<feature type="compositionally biased region" description="Pro residues" evidence="1">
    <location>
        <begin position="168"/>
        <end position="182"/>
    </location>
</feature>
<feature type="compositionally biased region" description="Pro residues" evidence="1">
    <location>
        <begin position="192"/>
        <end position="214"/>
    </location>
</feature>
<organism evidence="4 5">
    <name type="scientific">Candidatus Chisholmbacteria bacterium RIFCSPHIGHO2_01_FULL_52_32</name>
    <dbReference type="NCBI Taxonomy" id="1797591"/>
    <lineage>
        <taxon>Bacteria</taxon>
        <taxon>Candidatus Chisholmiibacteriota</taxon>
    </lineage>
</organism>
<dbReference type="Pfam" id="PF00932">
    <property type="entry name" value="LTD"/>
    <property type="match status" value="1"/>
</dbReference>
<dbReference type="InterPro" id="IPR001322">
    <property type="entry name" value="Lamin_tail_dom"/>
</dbReference>
<feature type="compositionally biased region" description="Basic and acidic residues" evidence="1">
    <location>
        <begin position="241"/>
        <end position="257"/>
    </location>
</feature>
<dbReference type="AlphaFoldDB" id="A0A1G1VTA1"/>
<evidence type="ECO:0000256" key="2">
    <source>
        <dbReference type="SAM" id="Phobius"/>
    </source>
</evidence>
<evidence type="ECO:0000313" key="5">
    <source>
        <dbReference type="Proteomes" id="UP000179233"/>
    </source>
</evidence>
<comment type="caution">
    <text evidence="4">The sequence shown here is derived from an EMBL/GenBank/DDBJ whole genome shotgun (WGS) entry which is preliminary data.</text>
</comment>
<feature type="region of interest" description="Disordered" evidence="1">
    <location>
        <begin position="131"/>
        <end position="262"/>
    </location>
</feature>
<dbReference type="PROSITE" id="PS51841">
    <property type="entry name" value="LTD"/>
    <property type="match status" value="1"/>
</dbReference>
<keyword evidence="2" id="KW-0812">Transmembrane</keyword>
<dbReference type="EMBL" id="MHCJ01000003">
    <property type="protein sequence ID" value="OGY18641.1"/>
    <property type="molecule type" value="Genomic_DNA"/>
</dbReference>
<feature type="transmembrane region" description="Helical" evidence="2">
    <location>
        <begin position="261"/>
        <end position="283"/>
    </location>
</feature>
<dbReference type="Proteomes" id="UP000179233">
    <property type="component" value="Unassembled WGS sequence"/>
</dbReference>
<keyword evidence="2" id="KW-1133">Transmembrane helix</keyword>
<name>A0A1G1VTA1_9BACT</name>
<dbReference type="InterPro" id="IPR036415">
    <property type="entry name" value="Lamin_tail_dom_sf"/>
</dbReference>
<feature type="domain" description="LTD" evidence="3">
    <location>
        <begin position="29"/>
        <end position="135"/>
    </location>
</feature>